<reference evidence="3" key="1">
    <citation type="submission" date="2017-08" db="EMBL/GenBank/DDBJ databases">
        <authorList>
            <person name="Imhoff J.F."/>
            <person name="Rahn T."/>
            <person name="Kuenzel S."/>
            <person name="Neulinger S.C."/>
        </authorList>
    </citation>
    <scope>NUCLEOTIDE SEQUENCE</scope>
    <source>
        <strain evidence="3">DSM 11080</strain>
    </source>
</reference>
<dbReference type="Pfam" id="PF05751">
    <property type="entry name" value="FixH"/>
    <property type="match status" value="1"/>
</dbReference>
<feature type="region of interest" description="Disordered" evidence="1">
    <location>
        <begin position="1"/>
        <end position="22"/>
    </location>
</feature>
<evidence type="ECO:0000313" key="3">
    <source>
        <dbReference type="EMBL" id="MBK1707201.1"/>
    </source>
</evidence>
<name>A0AAJ0U8H2_9GAMM</name>
<sequence length="184" mass="20031">MTDSLAAGTQPTAASDLETERRRPRSAWRNPWVIAWLALVAIVLAVNATMIVLAFATNPGLVVDDYYERGRRVERTLATRRAEAPGWTMSVDTPGDLAEGRPTTVRFFVVDAAGQPVRPDAVTYYAYRPSDAAADFSQPMIEEAPGRYAVEVSFPIAGVWDTLVAAESGDQEVVFDQRISVGAP</sequence>
<comment type="caution">
    <text evidence="3">The sequence shown here is derived from an EMBL/GenBank/DDBJ whole genome shotgun (WGS) entry which is preliminary data.</text>
</comment>
<accession>A0AAJ0U8H2</accession>
<dbReference type="AlphaFoldDB" id="A0AAJ0U8H2"/>
<gene>
    <name evidence="3" type="ORF">CKO40_22370</name>
</gene>
<feature type="compositionally biased region" description="Polar residues" evidence="1">
    <location>
        <begin position="1"/>
        <end position="13"/>
    </location>
</feature>
<evidence type="ECO:0000313" key="4">
    <source>
        <dbReference type="Proteomes" id="UP001296776"/>
    </source>
</evidence>
<reference evidence="3" key="2">
    <citation type="journal article" date="2020" name="Microorganisms">
        <title>Osmotic Adaptation and Compatible Solute Biosynthesis of Phototrophic Bacteria as Revealed from Genome Analyses.</title>
        <authorList>
            <person name="Imhoff J.F."/>
            <person name="Rahn T."/>
            <person name="Kunzel S."/>
            <person name="Keller A."/>
            <person name="Neulinger S.C."/>
        </authorList>
    </citation>
    <scope>NUCLEOTIDE SEQUENCE</scope>
    <source>
        <strain evidence="3">DSM 11080</strain>
    </source>
</reference>
<proteinExistence type="predicted"/>
<organism evidence="3 4">
    <name type="scientific">Halochromatium glycolicum</name>
    <dbReference type="NCBI Taxonomy" id="85075"/>
    <lineage>
        <taxon>Bacteria</taxon>
        <taxon>Pseudomonadati</taxon>
        <taxon>Pseudomonadota</taxon>
        <taxon>Gammaproteobacteria</taxon>
        <taxon>Chromatiales</taxon>
        <taxon>Chromatiaceae</taxon>
        <taxon>Halochromatium</taxon>
    </lineage>
</organism>
<dbReference type="RefSeq" id="WP_200348683.1">
    <property type="nucleotide sequence ID" value="NZ_NRSJ01000071.1"/>
</dbReference>
<protein>
    <submittedName>
        <fullName evidence="3">Nitrogen fixation protein FixH</fullName>
    </submittedName>
</protein>
<keyword evidence="2" id="KW-0472">Membrane</keyword>
<dbReference type="Proteomes" id="UP001296776">
    <property type="component" value="Unassembled WGS sequence"/>
</dbReference>
<evidence type="ECO:0000256" key="2">
    <source>
        <dbReference type="SAM" id="Phobius"/>
    </source>
</evidence>
<dbReference type="EMBL" id="NRSJ01000071">
    <property type="protein sequence ID" value="MBK1707201.1"/>
    <property type="molecule type" value="Genomic_DNA"/>
</dbReference>
<keyword evidence="4" id="KW-1185">Reference proteome</keyword>
<feature type="transmembrane region" description="Helical" evidence="2">
    <location>
        <begin position="32"/>
        <end position="56"/>
    </location>
</feature>
<dbReference type="InterPro" id="IPR008620">
    <property type="entry name" value="FixH"/>
</dbReference>
<keyword evidence="2" id="KW-1133">Transmembrane helix</keyword>
<evidence type="ECO:0000256" key="1">
    <source>
        <dbReference type="SAM" id="MobiDB-lite"/>
    </source>
</evidence>
<keyword evidence="2" id="KW-0812">Transmembrane</keyword>